<reference evidence="1 2" key="1">
    <citation type="submission" date="2018-04" db="EMBL/GenBank/DDBJ databases">
        <title>Genomic Encyclopedia of Archaeal and Bacterial Type Strains, Phase II (KMG-II): from individual species to whole genera.</title>
        <authorList>
            <person name="Goeker M."/>
        </authorList>
    </citation>
    <scope>NUCLEOTIDE SEQUENCE [LARGE SCALE GENOMIC DNA]</scope>
    <source>
        <strain evidence="1 2">DSM 25521</strain>
    </source>
</reference>
<keyword evidence="2" id="KW-1185">Reference proteome</keyword>
<dbReference type="Proteomes" id="UP000241808">
    <property type="component" value="Unassembled WGS sequence"/>
</dbReference>
<sequence>MLRDRFMSDLKEAMKAGDKGRLGTIRLIQSALKDKDIEARGNGKEPLGDEEILQLLQKMVKQRQESARLYTEGNRPELAAQENAEIATISAYLPKQMDEAEAKAAIAAVIAEIGAAGVKDMGKVMGELKGRYAGQMDFGKASPLVKQLLG</sequence>
<evidence type="ECO:0000313" key="1">
    <source>
        <dbReference type="EMBL" id="PTM62084.1"/>
    </source>
</evidence>
<dbReference type="InterPro" id="IPR023168">
    <property type="entry name" value="GatB_Yqey_C_2"/>
</dbReference>
<evidence type="ECO:0008006" key="3">
    <source>
        <dbReference type="Google" id="ProtNLM"/>
    </source>
</evidence>
<dbReference type="GO" id="GO:0016884">
    <property type="term" value="F:carbon-nitrogen ligase activity, with glutamine as amido-N-donor"/>
    <property type="evidence" value="ECO:0007669"/>
    <property type="project" value="InterPro"/>
</dbReference>
<dbReference type="InterPro" id="IPR019004">
    <property type="entry name" value="YqeY/Aim41"/>
</dbReference>
<dbReference type="AlphaFoldDB" id="A0A2T4ZJF9"/>
<dbReference type="Gene3D" id="1.10.10.410">
    <property type="match status" value="1"/>
</dbReference>
<dbReference type="RefSeq" id="WP_108174502.1">
    <property type="nucleotide sequence ID" value="NZ_JAIESU010000007.1"/>
</dbReference>
<dbReference type="SUPFAM" id="SSF89095">
    <property type="entry name" value="GatB/YqeY motif"/>
    <property type="match status" value="1"/>
</dbReference>
<accession>A0A2T4ZJF9</accession>
<protein>
    <recommendedName>
        <fullName evidence="3">GatB/YqeY domain-containing protein</fullName>
    </recommendedName>
</protein>
<name>A0A2T4ZJF9_9HYPH</name>
<dbReference type="InterPro" id="IPR003789">
    <property type="entry name" value="Asn/Gln_tRNA_amidoTrase-B-like"/>
</dbReference>
<dbReference type="Pfam" id="PF09424">
    <property type="entry name" value="YqeY"/>
    <property type="match status" value="1"/>
</dbReference>
<dbReference type="EMBL" id="PZZL01000001">
    <property type="protein sequence ID" value="PTM62084.1"/>
    <property type="molecule type" value="Genomic_DNA"/>
</dbReference>
<evidence type="ECO:0000313" key="2">
    <source>
        <dbReference type="Proteomes" id="UP000241808"/>
    </source>
</evidence>
<dbReference type="PANTHER" id="PTHR28055:SF1">
    <property type="entry name" value="ALTERED INHERITANCE OF MITOCHONDRIA PROTEIN 41, MITOCHONDRIAL"/>
    <property type="match status" value="1"/>
</dbReference>
<gene>
    <name evidence="1" type="ORF">C8P69_101761</name>
</gene>
<proteinExistence type="predicted"/>
<dbReference type="Gene3D" id="1.10.1510.10">
    <property type="entry name" value="Uncharacterised protein YqeY/AIM41 PF09424, N-terminal domain"/>
    <property type="match status" value="1"/>
</dbReference>
<dbReference type="PANTHER" id="PTHR28055">
    <property type="entry name" value="ALTERED INHERITANCE OF MITOCHONDRIA PROTEIN 41, MITOCHONDRIAL"/>
    <property type="match status" value="1"/>
</dbReference>
<dbReference type="OrthoDB" id="9788127at2"/>
<comment type="caution">
    <text evidence="1">The sequence shown here is derived from an EMBL/GenBank/DDBJ whole genome shotgun (WGS) entry which is preliminary data.</text>
</comment>
<organism evidence="1 2">
    <name type="scientific">Phreatobacter oligotrophus</name>
    <dbReference type="NCBI Taxonomy" id="1122261"/>
    <lineage>
        <taxon>Bacteria</taxon>
        <taxon>Pseudomonadati</taxon>
        <taxon>Pseudomonadota</taxon>
        <taxon>Alphaproteobacteria</taxon>
        <taxon>Hyphomicrobiales</taxon>
        <taxon>Phreatobacteraceae</taxon>
        <taxon>Phreatobacter</taxon>
    </lineage>
</organism>
<dbReference type="InterPro" id="IPR042184">
    <property type="entry name" value="YqeY/Aim41_N"/>
</dbReference>